<accession>A0A2T2WFR7</accession>
<feature type="domain" description="LysM" evidence="3">
    <location>
        <begin position="80"/>
        <end position="125"/>
    </location>
</feature>
<feature type="domain" description="LysM" evidence="3">
    <location>
        <begin position="172"/>
        <end position="217"/>
    </location>
</feature>
<keyword evidence="2" id="KW-0812">Transmembrane</keyword>
<dbReference type="Gene3D" id="3.10.350.10">
    <property type="entry name" value="LysM domain"/>
    <property type="match status" value="3"/>
</dbReference>
<keyword evidence="2" id="KW-1133">Transmembrane helix</keyword>
<comment type="caution">
    <text evidence="4">The sequence shown here is derived from an EMBL/GenBank/DDBJ whole genome shotgun (WGS) entry which is preliminary data.</text>
</comment>
<dbReference type="SMART" id="SM00257">
    <property type="entry name" value="LysM"/>
    <property type="match status" value="3"/>
</dbReference>
<sequence length="294" mass="30776">MAKQQDNIIGGIILIAAAILVYELWKDGTLARLFGGIFGGSAAPTNTASTSGYTGFTNNAPSQSSSANSSTTGSTSGYSGSYTVQKGDTLSGIAAKYGVSLSALEAANPQITNPNQIYPGETIHVPKQGSSVTSTATVSRSSSSNNKGYGINYNPSTGTYSISGATRNLFTTKYTVQPGDTLSGIAAKLGVNLSELEAANPQITNPNQIYPGEQLNLPKSGYYNNGTPVSRTEWNPGGRVIGLHYLNDAKATVEKGQTLWGIAQAHGLSLREIEKMNPQITNPNLIYPGEEVTI</sequence>
<dbReference type="PANTHER" id="PTHR33734:SF22">
    <property type="entry name" value="MEMBRANE-BOUND LYTIC MUREIN TRANSGLYCOSYLASE D"/>
    <property type="match status" value="1"/>
</dbReference>
<feature type="compositionally biased region" description="Low complexity" evidence="1">
    <location>
        <begin position="130"/>
        <end position="144"/>
    </location>
</feature>
<evidence type="ECO:0000256" key="1">
    <source>
        <dbReference type="SAM" id="MobiDB-lite"/>
    </source>
</evidence>
<organism evidence="4 5">
    <name type="scientific">Sulfobacillus benefaciens</name>
    <dbReference type="NCBI Taxonomy" id="453960"/>
    <lineage>
        <taxon>Bacteria</taxon>
        <taxon>Bacillati</taxon>
        <taxon>Bacillota</taxon>
        <taxon>Clostridia</taxon>
        <taxon>Eubacteriales</taxon>
        <taxon>Clostridiales Family XVII. Incertae Sedis</taxon>
        <taxon>Sulfobacillus</taxon>
    </lineage>
</organism>
<dbReference type="InterPro" id="IPR036779">
    <property type="entry name" value="LysM_dom_sf"/>
</dbReference>
<feature type="domain" description="LysM" evidence="3">
    <location>
        <begin position="249"/>
        <end position="294"/>
    </location>
</feature>
<protein>
    <submittedName>
        <fullName evidence="4">Peptidoglycan-binding protein</fullName>
    </submittedName>
</protein>
<evidence type="ECO:0000259" key="3">
    <source>
        <dbReference type="PROSITE" id="PS51782"/>
    </source>
</evidence>
<name>A0A2T2WFR7_9FIRM</name>
<dbReference type="SUPFAM" id="SSF54106">
    <property type="entry name" value="LysM domain"/>
    <property type="match status" value="3"/>
</dbReference>
<evidence type="ECO:0000313" key="4">
    <source>
        <dbReference type="EMBL" id="PSR21091.1"/>
    </source>
</evidence>
<feature type="transmembrane region" description="Helical" evidence="2">
    <location>
        <begin position="7"/>
        <end position="25"/>
    </location>
</feature>
<dbReference type="PROSITE" id="PS51782">
    <property type="entry name" value="LYSM"/>
    <property type="match status" value="3"/>
</dbReference>
<dbReference type="Proteomes" id="UP000242699">
    <property type="component" value="Unassembled WGS sequence"/>
</dbReference>
<evidence type="ECO:0000313" key="5">
    <source>
        <dbReference type="Proteomes" id="UP000242699"/>
    </source>
</evidence>
<dbReference type="EMBL" id="PXYT01000145">
    <property type="protein sequence ID" value="PSR21091.1"/>
    <property type="molecule type" value="Genomic_DNA"/>
</dbReference>
<dbReference type="Pfam" id="PF01476">
    <property type="entry name" value="LysM"/>
    <property type="match status" value="3"/>
</dbReference>
<proteinExistence type="predicted"/>
<dbReference type="PANTHER" id="PTHR33734">
    <property type="entry name" value="LYSM DOMAIN-CONTAINING GPI-ANCHORED PROTEIN 2"/>
    <property type="match status" value="1"/>
</dbReference>
<feature type="region of interest" description="Disordered" evidence="1">
    <location>
        <begin position="115"/>
        <end position="144"/>
    </location>
</feature>
<feature type="region of interest" description="Disordered" evidence="1">
    <location>
        <begin position="59"/>
        <end position="78"/>
    </location>
</feature>
<keyword evidence="2" id="KW-0472">Membrane</keyword>
<dbReference type="AlphaFoldDB" id="A0A2T2WFR7"/>
<gene>
    <name evidence="4" type="ORF">C7B43_21515</name>
</gene>
<evidence type="ECO:0000256" key="2">
    <source>
        <dbReference type="SAM" id="Phobius"/>
    </source>
</evidence>
<reference evidence="4 5" key="1">
    <citation type="journal article" date="2014" name="BMC Genomics">
        <title>Comparison of environmental and isolate Sulfobacillus genomes reveals diverse carbon, sulfur, nitrogen, and hydrogen metabolisms.</title>
        <authorList>
            <person name="Justice N.B."/>
            <person name="Norman A."/>
            <person name="Brown C.T."/>
            <person name="Singh A."/>
            <person name="Thomas B.C."/>
            <person name="Banfield J.F."/>
        </authorList>
    </citation>
    <scope>NUCLEOTIDE SEQUENCE [LARGE SCALE GENOMIC DNA]</scope>
    <source>
        <strain evidence="4">AMDSBA1</strain>
    </source>
</reference>
<dbReference type="InterPro" id="IPR018392">
    <property type="entry name" value="LysM"/>
</dbReference>
<dbReference type="CDD" id="cd00118">
    <property type="entry name" value="LysM"/>
    <property type="match status" value="3"/>
</dbReference>